<proteinExistence type="predicted"/>
<name>A0A0R3LSC8_9BRAD</name>
<sequence>MALVFEGNLVFLLQFLFFPSDLTVYVQDRQMTPVWIYVDTSRQVGDCDHLKVFANRDAADEWFAKNDPEGVAFEYEVLE</sequence>
<dbReference type="EMBL" id="LLXX01000050">
    <property type="protein sequence ID" value="KRR10539.1"/>
    <property type="molecule type" value="Genomic_DNA"/>
</dbReference>
<protein>
    <submittedName>
        <fullName evidence="1">Uncharacterized protein</fullName>
    </submittedName>
</protein>
<gene>
    <name evidence="1" type="ORF">CP49_12200</name>
</gene>
<evidence type="ECO:0000313" key="1">
    <source>
        <dbReference type="EMBL" id="KRR10539.1"/>
    </source>
</evidence>
<evidence type="ECO:0000313" key="2">
    <source>
        <dbReference type="Proteomes" id="UP000051913"/>
    </source>
</evidence>
<dbReference type="Proteomes" id="UP000051913">
    <property type="component" value="Unassembled WGS sequence"/>
</dbReference>
<dbReference type="AlphaFoldDB" id="A0A0R3LSC8"/>
<keyword evidence="2" id="KW-1185">Reference proteome</keyword>
<accession>A0A0R3LSC8</accession>
<comment type="caution">
    <text evidence="1">The sequence shown here is derived from an EMBL/GenBank/DDBJ whole genome shotgun (WGS) entry which is preliminary data.</text>
</comment>
<organism evidence="1 2">
    <name type="scientific">Bradyrhizobium valentinum</name>
    <dbReference type="NCBI Taxonomy" id="1518501"/>
    <lineage>
        <taxon>Bacteria</taxon>
        <taxon>Pseudomonadati</taxon>
        <taxon>Pseudomonadota</taxon>
        <taxon>Alphaproteobacteria</taxon>
        <taxon>Hyphomicrobiales</taxon>
        <taxon>Nitrobacteraceae</taxon>
        <taxon>Bradyrhizobium</taxon>
    </lineage>
</organism>
<reference evidence="1 2" key="1">
    <citation type="submission" date="2014-03" db="EMBL/GenBank/DDBJ databases">
        <title>Bradyrhizobium valentinum sp. nov., isolated from effective nodules of Lupinus mariae-josephae, a lupine endemic of basic-lime soils in Eastern Spain.</title>
        <authorList>
            <person name="Duran D."/>
            <person name="Rey L."/>
            <person name="Navarro A."/>
            <person name="Busquets A."/>
            <person name="Imperial J."/>
            <person name="Ruiz-Argueso T."/>
        </authorList>
    </citation>
    <scope>NUCLEOTIDE SEQUENCE [LARGE SCALE GENOMIC DNA]</scope>
    <source>
        <strain evidence="1 2">LmjM3</strain>
    </source>
</reference>